<dbReference type="OrthoDB" id="514964at2759"/>
<sequence>MQILQTPIFFSFSKPLNPSSPKPSSFNPPNPRSFPFFFKTHFPKHSFTPKSFSSDEFPVDETFLENFGPKDKETEDEARRRNWIERGWAPWEEILTPEADFARKSLNEGEEVPLQTPEAIEAFKMLKPSYRLKKMKEMGISEDEWYRKQFEIKGDIPDPLETLWTGPLALRLVPPRDWPPRGWEVDREELEFIREAHKLEAVRVDLEKVEKEVITGEADMELDRYKVFLKQYKEWVDANKDRLEEESYKYDQDYYPGRRKRGKDYKEEMLELPFYYPGQICEGKVTTLHLYQGAFVDIGGVHEGFNRFDFPPIFHRDEDTNPDELRRDCGRPPLPRKDPGTKPEVEPLLSNHPYVDKLWQIHVAEQMILDDLEANPEKYKGKKLSELTDDDDYDEENNVQYTKVRFKKGLLPKMIVKTSVKELDLEAALAEREHHNKLRREAKERGEKYKISQFRRNIEMDEYDCIHWRRSRQALGLPLEEPGRYKDASFFGKDQYDPSNPLYRYDYWGEPKNSEKSKQERMTDAHNKSIVGKGTVWYEMSYEDAIKQKMQRETNSKGTMQMEADEDEKIDQVSDSDYDSDDDFDFSILSDSSFEFPNQPLVNGTESSSISDEGMFEN</sequence>
<dbReference type="EMBL" id="SMMG02000010">
    <property type="protein sequence ID" value="KAA3458222.1"/>
    <property type="molecule type" value="Genomic_DNA"/>
</dbReference>
<protein>
    <submittedName>
        <fullName evidence="2">Protein PLASTID TRANSCRIPTIONALLY ACTIVE 10</fullName>
    </submittedName>
</protein>
<proteinExistence type="predicted"/>
<feature type="compositionally biased region" description="Acidic residues" evidence="1">
    <location>
        <begin position="563"/>
        <end position="585"/>
    </location>
</feature>
<feature type="region of interest" description="Disordered" evidence="1">
    <location>
        <begin position="550"/>
        <end position="618"/>
    </location>
</feature>
<dbReference type="PANTHER" id="PTHR36371:SF1">
    <property type="entry name" value="PROTEIN PLASTID TRANSCRIPTIONALLY ACTIVE 10"/>
    <property type="match status" value="1"/>
</dbReference>
<dbReference type="Proteomes" id="UP000325315">
    <property type="component" value="Unassembled WGS sequence"/>
</dbReference>
<evidence type="ECO:0000313" key="2">
    <source>
        <dbReference type="EMBL" id="KAA3458222.1"/>
    </source>
</evidence>
<feature type="compositionally biased region" description="Basic and acidic residues" evidence="1">
    <location>
        <begin position="316"/>
        <end position="345"/>
    </location>
</feature>
<organism evidence="2 3">
    <name type="scientific">Gossypium australe</name>
    <dbReference type="NCBI Taxonomy" id="47621"/>
    <lineage>
        <taxon>Eukaryota</taxon>
        <taxon>Viridiplantae</taxon>
        <taxon>Streptophyta</taxon>
        <taxon>Embryophyta</taxon>
        <taxon>Tracheophyta</taxon>
        <taxon>Spermatophyta</taxon>
        <taxon>Magnoliopsida</taxon>
        <taxon>eudicotyledons</taxon>
        <taxon>Gunneridae</taxon>
        <taxon>Pentapetalae</taxon>
        <taxon>rosids</taxon>
        <taxon>malvids</taxon>
        <taxon>Malvales</taxon>
        <taxon>Malvaceae</taxon>
        <taxon>Malvoideae</taxon>
        <taxon>Gossypium</taxon>
    </lineage>
</organism>
<dbReference type="PANTHER" id="PTHR36371">
    <property type="entry name" value="PROTEIN PLASTID TRANSCRIPTIONALLY ACTIVE 10"/>
    <property type="match status" value="1"/>
</dbReference>
<gene>
    <name evidence="2" type="ORF">EPI10_012860</name>
</gene>
<reference evidence="3" key="1">
    <citation type="journal article" date="2019" name="Plant Biotechnol. J.">
        <title>Genome sequencing of the Australian wild diploid species Gossypium australe highlights disease resistance and delayed gland morphogenesis.</title>
        <authorList>
            <person name="Cai Y."/>
            <person name="Cai X."/>
            <person name="Wang Q."/>
            <person name="Wang P."/>
            <person name="Zhang Y."/>
            <person name="Cai C."/>
            <person name="Xu Y."/>
            <person name="Wang K."/>
            <person name="Zhou Z."/>
            <person name="Wang C."/>
            <person name="Geng S."/>
            <person name="Li B."/>
            <person name="Dong Q."/>
            <person name="Hou Y."/>
            <person name="Wang H."/>
            <person name="Ai P."/>
            <person name="Liu Z."/>
            <person name="Yi F."/>
            <person name="Sun M."/>
            <person name="An G."/>
            <person name="Cheng J."/>
            <person name="Zhang Y."/>
            <person name="Shi Q."/>
            <person name="Xie Y."/>
            <person name="Shi X."/>
            <person name="Chang Y."/>
            <person name="Huang F."/>
            <person name="Chen Y."/>
            <person name="Hong S."/>
            <person name="Mi L."/>
            <person name="Sun Q."/>
            <person name="Zhang L."/>
            <person name="Zhou B."/>
            <person name="Peng R."/>
            <person name="Zhang X."/>
            <person name="Liu F."/>
        </authorList>
    </citation>
    <scope>NUCLEOTIDE SEQUENCE [LARGE SCALE GENOMIC DNA]</scope>
    <source>
        <strain evidence="3">cv. PA1801</strain>
    </source>
</reference>
<dbReference type="GO" id="GO:0000427">
    <property type="term" value="C:plastid-encoded plastid RNA polymerase complex"/>
    <property type="evidence" value="ECO:0007669"/>
    <property type="project" value="InterPro"/>
</dbReference>
<name>A0A5B6UQ79_9ROSI</name>
<keyword evidence="3" id="KW-1185">Reference proteome</keyword>
<comment type="caution">
    <text evidence="2">The sequence shown here is derived from an EMBL/GenBank/DDBJ whole genome shotgun (WGS) entry which is preliminary data.</text>
</comment>
<accession>A0A5B6UQ79</accession>
<dbReference type="GO" id="GO:0009507">
    <property type="term" value="C:chloroplast"/>
    <property type="evidence" value="ECO:0007669"/>
    <property type="project" value="TreeGrafter"/>
</dbReference>
<dbReference type="AlphaFoldDB" id="A0A5B6UQ79"/>
<evidence type="ECO:0000256" key="1">
    <source>
        <dbReference type="SAM" id="MobiDB-lite"/>
    </source>
</evidence>
<evidence type="ECO:0000313" key="3">
    <source>
        <dbReference type="Proteomes" id="UP000325315"/>
    </source>
</evidence>
<dbReference type="GO" id="GO:0003723">
    <property type="term" value="F:RNA binding"/>
    <property type="evidence" value="ECO:0007669"/>
    <property type="project" value="InterPro"/>
</dbReference>
<feature type="compositionally biased region" description="Polar residues" evidence="1">
    <location>
        <begin position="600"/>
        <end position="611"/>
    </location>
</feature>
<feature type="region of interest" description="Disordered" evidence="1">
    <location>
        <begin position="316"/>
        <end position="348"/>
    </location>
</feature>
<dbReference type="InterPro" id="IPR044967">
    <property type="entry name" value="PTAC10"/>
</dbReference>